<dbReference type="EMBL" id="BNDV01000010">
    <property type="protein sequence ID" value="GHI15517.1"/>
    <property type="molecule type" value="Genomic_DNA"/>
</dbReference>
<gene>
    <name evidence="1" type="ORF">Scinn_49800</name>
</gene>
<proteinExistence type="predicted"/>
<organism evidence="1 2">
    <name type="scientific">Streptomyces virginiae</name>
    <name type="common">Streptomyces cinnamonensis</name>
    <dbReference type="NCBI Taxonomy" id="1961"/>
    <lineage>
        <taxon>Bacteria</taxon>
        <taxon>Bacillati</taxon>
        <taxon>Actinomycetota</taxon>
        <taxon>Actinomycetes</taxon>
        <taxon>Kitasatosporales</taxon>
        <taxon>Streptomycetaceae</taxon>
        <taxon>Streptomyces</taxon>
    </lineage>
</organism>
<evidence type="ECO:0000313" key="1">
    <source>
        <dbReference type="EMBL" id="GHI15517.1"/>
    </source>
</evidence>
<protein>
    <recommendedName>
        <fullName evidence="3">Transposase</fullName>
    </recommendedName>
</protein>
<comment type="caution">
    <text evidence="1">The sequence shown here is derived from an EMBL/GenBank/DDBJ whole genome shotgun (WGS) entry which is preliminary data.</text>
</comment>
<keyword evidence="2" id="KW-1185">Reference proteome</keyword>
<sequence>MATRYNKRAYVFHGTVTLAALRLWLRSDLSNALPAVAMPINSVVGRDEESDPSS</sequence>
<name>A0ABQ3NRV9_STRVG</name>
<evidence type="ECO:0000313" key="2">
    <source>
        <dbReference type="Proteomes" id="UP000660554"/>
    </source>
</evidence>
<dbReference type="Proteomes" id="UP000660554">
    <property type="component" value="Unassembled WGS sequence"/>
</dbReference>
<accession>A0ABQ3NRV9</accession>
<evidence type="ECO:0008006" key="3">
    <source>
        <dbReference type="Google" id="ProtNLM"/>
    </source>
</evidence>
<reference evidence="2" key="1">
    <citation type="submission" date="2020-09" db="EMBL/GenBank/DDBJ databases">
        <title>Whole genome shotgun sequence of Streptomyces cinnamonensis NBRC 15873.</title>
        <authorList>
            <person name="Komaki H."/>
            <person name="Tamura T."/>
        </authorList>
    </citation>
    <scope>NUCLEOTIDE SEQUENCE [LARGE SCALE GENOMIC DNA]</scope>
    <source>
        <strain evidence="2">NBRC 15873</strain>
    </source>
</reference>